<evidence type="ECO:0000313" key="2">
    <source>
        <dbReference type="EMBL" id="KAF6429598.1"/>
    </source>
</evidence>
<accession>A0A7J8E2A6</accession>
<sequence>MGNHPHRDSTCPRSRDSQAGWGAGRMSRSPRTSHKKKKSDIGQHQSLSQEALEPMYLVTSFRHQSRIQLGSQAAYPEEDRGRHQTLLRFSLKRKGILTLATTRMDRVDIMLSEKPVTQTDAVGVHSREVPRAIGVRDRGLERDGK</sequence>
<feature type="region of interest" description="Disordered" evidence="1">
    <location>
        <begin position="1"/>
        <end position="49"/>
    </location>
</feature>
<dbReference type="EMBL" id="JACASF010000015">
    <property type="protein sequence ID" value="KAF6429598.1"/>
    <property type="molecule type" value="Genomic_DNA"/>
</dbReference>
<dbReference type="Proteomes" id="UP000550707">
    <property type="component" value="Unassembled WGS sequence"/>
</dbReference>
<keyword evidence="3" id="KW-1185">Reference proteome</keyword>
<comment type="caution">
    <text evidence="2">The sequence shown here is derived from an EMBL/GenBank/DDBJ whole genome shotgun (WGS) entry which is preliminary data.</text>
</comment>
<dbReference type="AlphaFoldDB" id="A0A7J8E2A6"/>
<evidence type="ECO:0000256" key="1">
    <source>
        <dbReference type="SAM" id="MobiDB-lite"/>
    </source>
</evidence>
<reference evidence="2 3" key="1">
    <citation type="journal article" date="2020" name="Nature">
        <title>Six reference-quality genomes reveal evolution of bat adaptations.</title>
        <authorList>
            <person name="Jebb D."/>
            <person name="Huang Z."/>
            <person name="Pippel M."/>
            <person name="Hughes G.M."/>
            <person name="Lavrichenko K."/>
            <person name="Devanna P."/>
            <person name="Winkler S."/>
            <person name="Jermiin L.S."/>
            <person name="Skirmuntt E.C."/>
            <person name="Katzourakis A."/>
            <person name="Burkitt-Gray L."/>
            <person name="Ray D.A."/>
            <person name="Sullivan K.A.M."/>
            <person name="Roscito J.G."/>
            <person name="Kirilenko B.M."/>
            <person name="Davalos L.M."/>
            <person name="Corthals A.P."/>
            <person name="Power M.L."/>
            <person name="Jones G."/>
            <person name="Ransome R.D."/>
            <person name="Dechmann D.K.N."/>
            <person name="Locatelli A.G."/>
            <person name="Puechmaille S.J."/>
            <person name="Fedrigo O."/>
            <person name="Jarvis E.D."/>
            <person name="Hiller M."/>
            <person name="Vernes S.C."/>
            <person name="Myers E.W."/>
            <person name="Teeling E.C."/>
        </authorList>
    </citation>
    <scope>NUCLEOTIDE SEQUENCE [LARGE SCALE GENOMIC DNA]</scope>
    <source>
        <strain evidence="2">MMolMol1</strain>
        <tissue evidence="2">Muscle</tissue>
    </source>
</reference>
<feature type="compositionally biased region" description="Basic and acidic residues" evidence="1">
    <location>
        <begin position="1"/>
        <end position="16"/>
    </location>
</feature>
<organism evidence="2 3">
    <name type="scientific">Molossus molossus</name>
    <name type="common">Pallas' mastiff bat</name>
    <name type="synonym">Vespertilio molossus</name>
    <dbReference type="NCBI Taxonomy" id="27622"/>
    <lineage>
        <taxon>Eukaryota</taxon>
        <taxon>Metazoa</taxon>
        <taxon>Chordata</taxon>
        <taxon>Craniata</taxon>
        <taxon>Vertebrata</taxon>
        <taxon>Euteleostomi</taxon>
        <taxon>Mammalia</taxon>
        <taxon>Eutheria</taxon>
        <taxon>Laurasiatheria</taxon>
        <taxon>Chiroptera</taxon>
        <taxon>Yangochiroptera</taxon>
        <taxon>Molossidae</taxon>
        <taxon>Molossus</taxon>
    </lineage>
</organism>
<protein>
    <submittedName>
        <fullName evidence="2">Uncharacterized protein</fullName>
    </submittedName>
</protein>
<proteinExistence type="predicted"/>
<gene>
    <name evidence="2" type="ORF">HJG59_008963</name>
</gene>
<dbReference type="InParanoid" id="A0A7J8E2A6"/>
<evidence type="ECO:0000313" key="3">
    <source>
        <dbReference type="Proteomes" id="UP000550707"/>
    </source>
</evidence>
<name>A0A7J8E2A6_MOLMO</name>